<accession>A0ACC2L482</accession>
<name>A0ACC2L482_PERAE</name>
<dbReference type="EMBL" id="CM056814">
    <property type="protein sequence ID" value="KAJ8627854.1"/>
    <property type="molecule type" value="Genomic_DNA"/>
</dbReference>
<reference evidence="1 2" key="1">
    <citation type="journal article" date="2022" name="Hortic Res">
        <title>A haplotype resolved chromosomal level avocado genome allows analysis of novel avocado genes.</title>
        <authorList>
            <person name="Nath O."/>
            <person name="Fletcher S.J."/>
            <person name="Hayward A."/>
            <person name="Shaw L.M."/>
            <person name="Masouleh A.K."/>
            <person name="Furtado A."/>
            <person name="Henry R.J."/>
            <person name="Mitter N."/>
        </authorList>
    </citation>
    <scope>NUCLEOTIDE SEQUENCE [LARGE SCALE GENOMIC DNA]</scope>
    <source>
        <strain evidence="2">cv. Hass</strain>
    </source>
</reference>
<keyword evidence="2" id="KW-1185">Reference proteome</keyword>
<gene>
    <name evidence="1" type="ORF">MRB53_021161</name>
</gene>
<evidence type="ECO:0000313" key="2">
    <source>
        <dbReference type="Proteomes" id="UP001234297"/>
    </source>
</evidence>
<organism evidence="1 2">
    <name type="scientific">Persea americana</name>
    <name type="common">Avocado</name>
    <dbReference type="NCBI Taxonomy" id="3435"/>
    <lineage>
        <taxon>Eukaryota</taxon>
        <taxon>Viridiplantae</taxon>
        <taxon>Streptophyta</taxon>
        <taxon>Embryophyta</taxon>
        <taxon>Tracheophyta</taxon>
        <taxon>Spermatophyta</taxon>
        <taxon>Magnoliopsida</taxon>
        <taxon>Magnoliidae</taxon>
        <taxon>Laurales</taxon>
        <taxon>Lauraceae</taxon>
        <taxon>Persea</taxon>
    </lineage>
</organism>
<evidence type="ECO:0000313" key="1">
    <source>
        <dbReference type="EMBL" id="KAJ8627854.1"/>
    </source>
</evidence>
<dbReference type="Proteomes" id="UP001234297">
    <property type="component" value="Chromosome 6"/>
</dbReference>
<proteinExistence type="predicted"/>
<sequence>MQEGSSEAIKLLPVHELHGPTPLNAVPIDDQLHSESTTDPLGPTSTTHIPGNESSIQAKNISNQLVPTTQPALVWNDGLPGSLAIDLPITEVQHESQPNEKNEQISGHTSQPQKHPMLTR</sequence>
<comment type="caution">
    <text evidence="1">The sequence shown here is derived from an EMBL/GenBank/DDBJ whole genome shotgun (WGS) entry which is preliminary data.</text>
</comment>
<protein>
    <submittedName>
        <fullName evidence="1">Uncharacterized protein</fullName>
    </submittedName>
</protein>